<evidence type="ECO:0000259" key="1">
    <source>
        <dbReference type="Pfam" id="PF26351"/>
    </source>
</evidence>
<organism evidence="2 3">
    <name type="scientific">Rubripirellula tenax</name>
    <dbReference type="NCBI Taxonomy" id="2528015"/>
    <lineage>
        <taxon>Bacteria</taxon>
        <taxon>Pseudomonadati</taxon>
        <taxon>Planctomycetota</taxon>
        <taxon>Planctomycetia</taxon>
        <taxon>Pirellulales</taxon>
        <taxon>Pirellulaceae</taxon>
        <taxon>Rubripirellula</taxon>
    </lineage>
</organism>
<reference evidence="2 3" key="1">
    <citation type="submission" date="2019-02" db="EMBL/GenBank/DDBJ databases">
        <title>Deep-cultivation of Planctomycetes and their phenomic and genomic characterization uncovers novel biology.</title>
        <authorList>
            <person name="Wiegand S."/>
            <person name="Jogler M."/>
            <person name="Boedeker C."/>
            <person name="Pinto D."/>
            <person name="Vollmers J."/>
            <person name="Rivas-Marin E."/>
            <person name="Kohn T."/>
            <person name="Peeters S.H."/>
            <person name="Heuer A."/>
            <person name="Rast P."/>
            <person name="Oberbeckmann S."/>
            <person name="Bunk B."/>
            <person name="Jeske O."/>
            <person name="Meyerdierks A."/>
            <person name="Storesund J.E."/>
            <person name="Kallscheuer N."/>
            <person name="Luecker S."/>
            <person name="Lage O.M."/>
            <person name="Pohl T."/>
            <person name="Merkel B.J."/>
            <person name="Hornburger P."/>
            <person name="Mueller R.-W."/>
            <person name="Bruemmer F."/>
            <person name="Labrenz M."/>
            <person name="Spormann A.M."/>
            <person name="Op Den Camp H."/>
            <person name="Overmann J."/>
            <person name="Amann R."/>
            <person name="Jetten M.S.M."/>
            <person name="Mascher T."/>
            <person name="Medema M.H."/>
            <person name="Devos D.P."/>
            <person name="Kaster A.-K."/>
            <person name="Ovreas L."/>
            <person name="Rohde M."/>
            <person name="Galperin M.Y."/>
            <person name="Jogler C."/>
        </authorList>
    </citation>
    <scope>NUCLEOTIDE SEQUENCE [LARGE SCALE GENOMIC DNA]</scope>
    <source>
        <strain evidence="2 3">Poly51</strain>
    </source>
</reference>
<feature type="domain" description="DUF8091" evidence="1">
    <location>
        <begin position="12"/>
        <end position="172"/>
    </location>
</feature>
<dbReference type="Pfam" id="PF26351">
    <property type="entry name" value="DUF8091"/>
    <property type="match status" value="1"/>
</dbReference>
<proteinExistence type="predicted"/>
<dbReference type="RefSeq" id="WP_246114234.1">
    <property type="nucleotide sequence ID" value="NZ_SJPW01000001.1"/>
</dbReference>
<dbReference type="Proteomes" id="UP000318288">
    <property type="component" value="Unassembled WGS sequence"/>
</dbReference>
<evidence type="ECO:0000313" key="2">
    <source>
        <dbReference type="EMBL" id="TWU60431.1"/>
    </source>
</evidence>
<comment type="caution">
    <text evidence="2">The sequence shown here is derived from an EMBL/GenBank/DDBJ whole genome shotgun (WGS) entry which is preliminary data.</text>
</comment>
<accession>A0A5C6FFX7</accession>
<dbReference type="AlphaFoldDB" id="A0A5C6FFX7"/>
<dbReference type="EMBL" id="SJPW01000001">
    <property type="protein sequence ID" value="TWU60431.1"/>
    <property type="molecule type" value="Genomic_DNA"/>
</dbReference>
<gene>
    <name evidence="2" type="ORF">Poly51_07070</name>
</gene>
<protein>
    <recommendedName>
        <fullName evidence="1">DUF8091 domain-containing protein</fullName>
    </recommendedName>
</protein>
<evidence type="ECO:0000313" key="3">
    <source>
        <dbReference type="Proteomes" id="UP000318288"/>
    </source>
</evidence>
<name>A0A5C6FFX7_9BACT</name>
<dbReference type="InterPro" id="IPR058404">
    <property type="entry name" value="DUF8091"/>
</dbReference>
<sequence>MFDQPAGSNMETTLHHQLKLGYADDPSQTEVVLGNYRIDAMRRCQESGDELIEVQCASLSAIRDKCHNLLKRHTLRVVKPVVIRTRIVKLTKPDGPVKSRRLSPKRGSVLNVFDEMIYFTRVFPHVNLTMEVPLIHVEEVRVPSQKKRRRSWHKDYKVADVKLESIESVIELKVPSDLLSLLDLPDTFTAFNTADLAAAIDRPRWHAQQIAYVLRKTGAIDQTGRNKSGVVYQRAA</sequence>
<keyword evidence="3" id="KW-1185">Reference proteome</keyword>